<dbReference type="InterPro" id="IPR035994">
    <property type="entry name" value="Nucleoside_phosphorylase_sf"/>
</dbReference>
<proteinExistence type="inferred from homology"/>
<keyword evidence="5" id="KW-0808">Transferase</keyword>
<name>A0A0G1TXJ1_9BACT</name>
<dbReference type="CDD" id="cd09009">
    <property type="entry name" value="PNP-EcPNPII_like"/>
    <property type="match status" value="1"/>
</dbReference>
<dbReference type="Gene3D" id="3.40.50.1580">
    <property type="entry name" value="Nucleoside phosphorylase domain"/>
    <property type="match status" value="1"/>
</dbReference>
<dbReference type="EC" id="2.4.2.1" evidence="3"/>
<comment type="similarity">
    <text evidence="2">Belongs to the PNP/MTAP phosphorylase family.</text>
</comment>
<dbReference type="Pfam" id="PF01048">
    <property type="entry name" value="PNP_UDP_1"/>
    <property type="match status" value="1"/>
</dbReference>
<evidence type="ECO:0000256" key="5">
    <source>
        <dbReference type="ARBA" id="ARBA00022679"/>
    </source>
</evidence>
<dbReference type="InterPro" id="IPR011268">
    <property type="entry name" value="Purine_phosphorylase"/>
</dbReference>
<evidence type="ECO:0000313" key="8">
    <source>
        <dbReference type="EMBL" id="KKU86572.1"/>
    </source>
</evidence>
<dbReference type="SUPFAM" id="SSF53167">
    <property type="entry name" value="Purine and uridine phosphorylases"/>
    <property type="match status" value="1"/>
</dbReference>
<evidence type="ECO:0000256" key="4">
    <source>
        <dbReference type="ARBA" id="ARBA00022676"/>
    </source>
</evidence>
<evidence type="ECO:0000313" key="9">
    <source>
        <dbReference type="Proteomes" id="UP000034739"/>
    </source>
</evidence>
<dbReference type="Proteomes" id="UP000034739">
    <property type="component" value="Unassembled WGS sequence"/>
</dbReference>
<dbReference type="NCBIfam" id="TIGR01697">
    <property type="entry name" value="PNPH-PUNA-XAPA"/>
    <property type="match status" value="1"/>
</dbReference>
<comment type="pathway">
    <text evidence="1">Purine metabolism; purine nucleoside salvage.</text>
</comment>
<keyword evidence="4" id="KW-0328">Glycosyltransferase</keyword>
<dbReference type="NCBIfam" id="NF006054">
    <property type="entry name" value="PRK08202.1"/>
    <property type="match status" value="1"/>
</dbReference>
<evidence type="ECO:0000256" key="6">
    <source>
        <dbReference type="ARBA" id="ARBA00031036"/>
    </source>
</evidence>
<dbReference type="EMBL" id="LCOY01000053">
    <property type="protein sequence ID" value="KKU86572.1"/>
    <property type="molecule type" value="Genomic_DNA"/>
</dbReference>
<organism evidence="8 9">
    <name type="scientific">Candidatus Gottesmanbacteria bacterium GW2011_GWA2_47_9</name>
    <dbReference type="NCBI Taxonomy" id="1618445"/>
    <lineage>
        <taxon>Bacteria</taxon>
        <taxon>Candidatus Gottesmaniibacteriota</taxon>
    </lineage>
</organism>
<dbReference type="GO" id="GO:0005737">
    <property type="term" value="C:cytoplasm"/>
    <property type="evidence" value="ECO:0007669"/>
    <property type="project" value="TreeGrafter"/>
</dbReference>
<comment type="caution">
    <text evidence="8">The sequence shown here is derived from an EMBL/GenBank/DDBJ whole genome shotgun (WGS) entry which is preliminary data.</text>
</comment>
<accession>A0A0G1TXJ1</accession>
<dbReference type="UniPathway" id="UPA00606"/>
<dbReference type="PANTHER" id="PTHR11904:SF9">
    <property type="entry name" value="PURINE NUCLEOSIDE PHOSPHORYLASE-RELATED"/>
    <property type="match status" value="1"/>
</dbReference>
<dbReference type="AlphaFoldDB" id="A0A0G1TXJ1"/>
<gene>
    <name evidence="8" type="ORF">UY16_C0053G0015</name>
</gene>
<protein>
    <recommendedName>
        <fullName evidence="3">purine-nucleoside phosphorylase</fullName>
        <ecNumber evidence="3">2.4.2.1</ecNumber>
    </recommendedName>
    <alternativeName>
        <fullName evidence="6">Inosine-guanosine phosphorylase</fullName>
    </alternativeName>
</protein>
<feature type="domain" description="Nucleoside phosphorylase" evidence="7">
    <location>
        <begin position="29"/>
        <end position="231"/>
    </location>
</feature>
<reference evidence="8 9" key="1">
    <citation type="journal article" date="2015" name="Nature">
        <title>rRNA introns, odd ribosomes, and small enigmatic genomes across a large radiation of phyla.</title>
        <authorList>
            <person name="Brown C.T."/>
            <person name="Hug L.A."/>
            <person name="Thomas B.C."/>
            <person name="Sharon I."/>
            <person name="Castelle C.J."/>
            <person name="Singh A."/>
            <person name="Wilkins M.J."/>
            <person name="Williams K.H."/>
            <person name="Banfield J.F."/>
        </authorList>
    </citation>
    <scope>NUCLEOTIDE SEQUENCE [LARGE SCALE GENOMIC DNA]</scope>
</reference>
<dbReference type="InterPro" id="IPR000845">
    <property type="entry name" value="Nucleoside_phosphorylase_d"/>
</dbReference>
<evidence type="ECO:0000256" key="2">
    <source>
        <dbReference type="ARBA" id="ARBA00006751"/>
    </source>
</evidence>
<dbReference type="GO" id="GO:0004731">
    <property type="term" value="F:purine-nucleoside phosphorylase activity"/>
    <property type="evidence" value="ECO:0007669"/>
    <property type="project" value="UniProtKB-EC"/>
</dbReference>
<dbReference type="GO" id="GO:0009116">
    <property type="term" value="P:nucleoside metabolic process"/>
    <property type="evidence" value="ECO:0007669"/>
    <property type="project" value="InterPro"/>
</dbReference>
<evidence type="ECO:0000259" key="7">
    <source>
        <dbReference type="Pfam" id="PF01048"/>
    </source>
</evidence>
<dbReference type="PANTHER" id="PTHR11904">
    <property type="entry name" value="METHYLTHIOADENOSINE/PURINE NUCLEOSIDE PHOSPHORYLASE"/>
    <property type="match status" value="1"/>
</dbReference>
<sequence length="413" mass="44599">MKTNDIYVAQTRLAADYIQDKFKSSFNPRVALTLGSGLGKLAQLIKPVATISYKDIPHFPVSTVPGHEGTLIAGYLEGVPMIGLKGRKHYYEVADEVRPMDIVTFPVHVAANLGCKTYVATNAAGGLNPKFNIGDLMVITSHIGFFQPNPLLGVHHDFGGNPMFQPQNEEYSPKLRTLFKALDPSTREGVYVADTGRTYETQAECLMLRTLGADAVGMSTVPEVIVAANRGEVTVTLIGEDDELRSGAFGAGGDGRRAAVRRFEHVDVEVLVGQDRASDRRDADGPVEQTEFLEHLGRQTMHHAVRAARAVMRHVFREAGRVDEGLLVLEVPDLDALIGAHDRADRAAAAVFLVAGEIHVTDLAAACLAAHGLVGADRDDAALLVGDLQFDRDQSHPAVGIRERLLESEGLAV</sequence>
<evidence type="ECO:0000256" key="1">
    <source>
        <dbReference type="ARBA" id="ARBA00005058"/>
    </source>
</evidence>
<evidence type="ECO:0000256" key="3">
    <source>
        <dbReference type="ARBA" id="ARBA00011886"/>
    </source>
</evidence>